<dbReference type="GO" id="GO:0016020">
    <property type="term" value="C:membrane"/>
    <property type="evidence" value="ECO:0007669"/>
    <property type="project" value="UniProtKB-SubCell"/>
</dbReference>
<protein>
    <submittedName>
        <fullName evidence="6">Anti-sigma factor</fullName>
    </submittedName>
</protein>
<dbReference type="EMBL" id="JANFAV010000001">
    <property type="protein sequence ID" value="MCW6533680.1"/>
    <property type="molecule type" value="Genomic_DNA"/>
</dbReference>
<accession>A0AA41Z518</accession>
<dbReference type="Gene3D" id="1.10.10.1320">
    <property type="entry name" value="Anti-sigma factor, zinc-finger domain"/>
    <property type="match status" value="1"/>
</dbReference>
<comment type="caution">
    <text evidence="6">The sequence shown here is derived from an EMBL/GenBank/DDBJ whole genome shotgun (WGS) entry which is preliminary data.</text>
</comment>
<feature type="domain" description="Putative zinc-finger" evidence="5">
    <location>
        <begin position="10"/>
        <end position="38"/>
    </location>
</feature>
<evidence type="ECO:0000313" key="7">
    <source>
        <dbReference type="Proteomes" id="UP001165565"/>
    </source>
</evidence>
<proteinExistence type="predicted"/>
<evidence type="ECO:0000256" key="2">
    <source>
        <dbReference type="ARBA" id="ARBA00022692"/>
    </source>
</evidence>
<keyword evidence="2" id="KW-0812">Transmembrane</keyword>
<dbReference type="InterPro" id="IPR027383">
    <property type="entry name" value="Znf_put"/>
</dbReference>
<evidence type="ECO:0000259" key="5">
    <source>
        <dbReference type="Pfam" id="PF13490"/>
    </source>
</evidence>
<dbReference type="GO" id="GO:0016989">
    <property type="term" value="F:sigma factor antagonist activity"/>
    <property type="evidence" value="ECO:0007669"/>
    <property type="project" value="TreeGrafter"/>
</dbReference>
<dbReference type="GO" id="GO:0006417">
    <property type="term" value="P:regulation of translation"/>
    <property type="evidence" value="ECO:0007669"/>
    <property type="project" value="TreeGrafter"/>
</dbReference>
<keyword evidence="4" id="KW-0472">Membrane</keyword>
<gene>
    <name evidence="6" type="ORF">NEE01_02640</name>
</gene>
<keyword evidence="7" id="KW-1185">Reference proteome</keyword>
<comment type="subcellular location">
    <subcellularLocation>
        <location evidence="1">Membrane</location>
        <topology evidence="1">Single-pass membrane protein</topology>
    </subcellularLocation>
</comment>
<dbReference type="InterPro" id="IPR041916">
    <property type="entry name" value="Anti_sigma_zinc_sf"/>
</dbReference>
<keyword evidence="3" id="KW-1133">Transmembrane helix</keyword>
<dbReference type="AlphaFoldDB" id="A0AA41Z518"/>
<organism evidence="6 7">
    <name type="scientific">Sphingomonas lycopersici</name>
    <dbReference type="NCBI Taxonomy" id="2951807"/>
    <lineage>
        <taxon>Bacteria</taxon>
        <taxon>Pseudomonadati</taxon>
        <taxon>Pseudomonadota</taxon>
        <taxon>Alphaproteobacteria</taxon>
        <taxon>Sphingomonadales</taxon>
        <taxon>Sphingomonadaceae</taxon>
        <taxon>Sphingomonas</taxon>
    </lineage>
</organism>
<evidence type="ECO:0000256" key="3">
    <source>
        <dbReference type="ARBA" id="ARBA00022989"/>
    </source>
</evidence>
<evidence type="ECO:0000313" key="6">
    <source>
        <dbReference type="EMBL" id="MCW6533680.1"/>
    </source>
</evidence>
<name>A0AA41Z518_9SPHN</name>
<evidence type="ECO:0000256" key="1">
    <source>
        <dbReference type="ARBA" id="ARBA00004167"/>
    </source>
</evidence>
<dbReference type="Pfam" id="PF13490">
    <property type="entry name" value="zf-HC2"/>
    <property type="match status" value="1"/>
</dbReference>
<dbReference type="Proteomes" id="UP001165565">
    <property type="component" value="Unassembled WGS sequence"/>
</dbReference>
<dbReference type="PANTHER" id="PTHR37461">
    <property type="entry name" value="ANTI-SIGMA-K FACTOR RSKA"/>
    <property type="match status" value="1"/>
</dbReference>
<dbReference type="InterPro" id="IPR051474">
    <property type="entry name" value="Anti-sigma-K/W_factor"/>
</dbReference>
<sequence length="258" mass="27796">MTAHPDKLPLIHGLFDGELDAANALAIEAHLRECDDCRSEFERIQAVRDLLDADRPSEPAPEGLRDRILAALEAEAGVRPSPSSGIAAHVLNGRWASGALAGALAAGLALTLGLPQLTRTDTADQLVQSHVRSLLASHLVDIPTSDRHVVKPWFNGKIDFAPPVPDLRDAGFPLIGGRLDYVDDRPVAAIVYGRRRHYINLFVRPAAGLSLSRGFAERRDGYSLARWTAGGLEFWAVSDAGADDLEAFRQAYIARGGG</sequence>
<dbReference type="PANTHER" id="PTHR37461:SF1">
    <property type="entry name" value="ANTI-SIGMA-K FACTOR RSKA"/>
    <property type="match status" value="1"/>
</dbReference>
<reference evidence="6" key="1">
    <citation type="submission" date="2022-06" db="EMBL/GenBank/DDBJ databases">
        <title>Sphingomonas sp. nov. isolated from rhizosphere soil of tomato.</title>
        <authorList>
            <person name="Dong H."/>
            <person name="Gao R."/>
        </authorList>
    </citation>
    <scope>NUCLEOTIDE SEQUENCE</scope>
    <source>
        <strain evidence="6">MMSM24</strain>
    </source>
</reference>
<evidence type="ECO:0000256" key="4">
    <source>
        <dbReference type="ARBA" id="ARBA00023136"/>
    </source>
</evidence>